<dbReference type="PANTHER" id="PTHR24270">
    <property type="entry name" value="LOW-DENSITY LIPOPROTEIN RECEPTOR-RELATED"/>
    <property type="match status" value="1"/>
</dbReference>
<keyword evidence="7" id="KW-1015">Disulfide bond</keyword>
<sequence length="713" mass="78013">MSGVKLSSLPPANMHTSSHDVSSLCAKEELASRWEVKRLSGNAGQSQTTGLSVNHSALIKSAARKSGHPDVNGLNKARFPKVETTQADRASKPVSRLTYAQFSDGPLVKALMSYDVPITELLAVVKREYESGYQEAETISDYLFSEHKRVEMGYFERFMSLGSKADSKKDVFRRLEQMKKMTSRLEKKGFGHLQVKDALNVIWDWAKENDRDAHDFVLSLVNGKSCRQADSKPRADLGNHRQSSGVSTMLAGGFLATAFVGAGATETGNTTDSSPASDNATSSTFPEVPTHFPCKNGTHISRAQVCDKRIDCPEGEDELSGACLDHCEGSDRYLCGDATECIPKHLMCDGDFDCRDGSDESRPPCACLVGDIRCNDDSKCLKKEQICDDKKDCDNGSDEWFDACASAFNETITSGVDEGRYEAKHLIKTCCGHQEELSILKIAKHHDIHAVTCANVSEIKGRSNNCQNLCRRKTPDDIVPWCESKSPGNYPGGHCLRQSDLCDDDQDCLNNQDEVPDMCYLKCDWNEVPCGDGRCISESALCNGYSGGYSGCKNKRDEDPFTCTSERTRIDRHRKCQHQKQIPDKECWDKLTGICCRIGQDALMRGDSSISSTPSINASQSNTSDHANQISAGSGNMLAIVTVPGVLVGLGISVVVFGGLCGCIALWRYGKGRQALPLPFSASTSTRNPQESIPFAEENVEGCDNHEMVDVEL</sequence>
<name>A0ABP8V596_9GAMM</name>
<dbReference type="PROSITE" id="PS01209">
    <property type="entry name" value="LDLRA_1"/>
    <property type="match status" value="2"/>
</dbReference>
<comment type="subcellular location">
    <subcellularLocation>
        <location evidence="2">Endomembrane system</location>
    </subcellularLocation>
    <subcellularLocation>
        <location evidence="1">Membrane</location>
        <topology evidence="1">Single-pass membrane protein</topology>
    </subcellularLocation>
</comment>
<evidence type="ECO:0000256" key="7">
    <source>
        <dbReference type="ARBA" id="ARBA00023157"/>
    </source>
</evidence>
<feature type="compositionally biased region" description="Low complexity" evidence="8">
    <location>
        <begin position="608"/>
        <end position="622"/>
    </location>
</feature>
<proteinExistence type="predicted"/>
<dbReference type="PRINTS" id="PR00261">
    <property type="entry name" value="LDLRECEPTOR"/>
</dbReference>
<dbReference type="InterPro" id="IPR036055">
    <property type="entry name" value="LDL_receptor-like_sf"/>
</dbReference>
<dbReference type="CDD" id="cd00112">
    <property type="entry name" value="LDLa"/>
    <property type="match status" value="3"/>
</dbReference>
<keyword evidence="11" id="KW-1185">Reference proteome</keyword>
<evidence type="ECO:0000256" key="1">
    <source>
        <dbReference type="ARBA" id="ARBA00004167"/>
    </source>
</evidence>
<dbReference type="RefSeq" id="WP_345196633.1">
    <property type="nucleotide sequence ID" value="NZ_BAABFL010000396.1"/>
</dbReference>
<dbReference type="InterPro" id="IPR050685">
    <property type="entry name" value="LDLR"/>
</dbReference>
<feature type="region of interest" description="Disordered" evidence="8">
    <location>
        <begin position="1"/>
        <end position="22"/>
    </location>
</feature>
<keyword evidence="4" id="KW-0677">Repeat</keyword>
<gene>
    <name evidence="10" type="ORF">GCM10023116_27340</name>
</gene>
<keyword evidence="6 9" id="KW-0472">Membrane</keyword>
<evidence type="ECO:0000256" key="2">
    <source>
        <dbReference type="ARBA" id="ARBA00004308"/>
    </source>
</evidence>
<evidence type="ECO:0000256" key="4">
    <source>
        <dbReference type="ARBA" id="ARBA00022737"/>
    </source>
</evidence>
<dbReference type="SMART" id="SM00192">
    <property type="entry name" value="LDLa"/>
    <property type="match status" value="5"/>
</dbReference>
<feature type="transmembrane region" description="Helical" evidence="9">
    <location>
        <begin position="637"/>
        <end position="667"/>
    </location>
</feature>
<evidence type="ECO:0000256" key="9">
    <source>
        <dbReference type="SAM" id="Phobius"/>
    </source>
</evidence>
<feature type="region of interest" description="Disordered" evidence="8">
    <location>
        <begin position="266"/>
        <end position="285"/>
    </location>
</feature>
<feature type="region of interest" description="Disordered" evidence="8">
    <location>
        <begin position="607"/>
        <end position="628"/>
    </location>
</feature>
<dbReference type="InterPro" id="IPR002172">
    <property type="entry name" value="LDrepeatLR_classA_rpt"/>
</dbReference>
<evidence type="ECO:0000256" key="8">
    <source>
        <dbReference type="SAM" id="MobiDB-lite"/>
    </source>
</evidence>
<dbReference type="EMBL" id="BAABFL010000396">
    <property type="protein sequence ID" value="GAA4650451.1"/>
    <property type="molecule type" value="Genomic_DNA"/>
</dbReference>
<evidence type="ECO:0000256" key="6">
    <source>
        <dbReference type="ARBA" id="ARBA00023136"/>
    </source>
</evidence>
<evidence type="ECO:0000313" key="10">
    <source>
        <dbReference type="EMBL" id="GAA4650451.1"/>
    </source>
</evidence>
<dbReference type="Pfam" id="PF00057">
    <property type="entry name" value="Ldl_recept_a"/>
    <property type="match status" value="1"/>
</dbReference>
<protein>
    <submittedName>
        <fullName evidence="10">Uncharacterized protein</fullName>
    </submittedName>
</protein>
<dbReference type="SUPFAM" id="SSF57424">
    <property type="entry name" value="LDL receptor-like module"/>
    <property type="match status" value="3"/>
</dbReference>
<evidence type="ECO:0000256" key="3">
    <source>
        <dbReference type="ARBA" id="ARBA00022692"/>
    </source>
</evidence>
<comment type="caution">
    <text evidence="10">The sequence shown here is derived from an EMBL/GenBank/DDBJ whole genome shotgun (WGS) entry which is preliminary data.</text>
</comment>
<keyword evidence="5 9" id="KW-1133">Transmembrane helix</keyword>
<dbReference type="Proteomes" id="UP001500604">
    <property type="component" value="Unassembled WGS sequence"/>
</dbReference>
<dbReference type="Gene3D" id="4.10.400.10">
    <property type="entry name" value="Low-density Lipoprotein Receptor"/>
    <property type="match status" value="2"/>
</dbReference>
<dbReference type="InterPro" id="IPR023415">
    <property type="entry name" value="LDLR_class-A_CS"/>
</dbReference>
<evidence type="ECO:0000256" key="5">
    <source>
        <dbReference type="ARBA" id="ARBA00022989"/>
    </source>
</evidence>
<organism evidence="10 11">
    <name type="scientific">Kistimonas scapharcae</name>
    <dbReference type="NCBI Taxonomy" id="1036133"/>
    <lineage>
        <taxon>Bacteria</taxon>
        <taxon>Pseudomonadati</taxon>
        <taxon>Pseudomonadota</taxon>
        <taxon>Gammaproteobacteria</taxon>
        <taxon>Oceanospirillales</taxon>
        <taxon>Endozoicomonadaceae</taxon>
        <taxon>Kistimonas</taxon>
    </lineage>
</organism>
<evidence type="ECO:0000313" key="11">
    <source>
        <dbReference type="Proteomes" id="UP001500604"/>
    </source>
</evidence>
<accession>A0ABP8V596</accession>
<dbReference type="PROSITE" id="PS50068">
    <property type="entry name" value="LDLRA_2"/>
    <property type="match status" value="3"/>
</dbReference>
<reference evidence="11" key="1">
    <citation type="journal article" date="2019" name="Int. J. Syst. Evol. Microbiol.">
        <title>The Global Catalogue of Microorganisms (GCM) 10K type strain sequencing project: providing services to taxonomists for standard genome sequencing and annotation.</title>
        <authorList>
            <consortium name="The Broad Institute Genomics Platform"/>
            <consortium name="The Broad Institute Genome Sequencing Center for Infectious Disease"/>
            <person name="Wu L."/>
            <person name="Ma J."/>
        </authorList>
    </citation>
    <scope>NUCLEOTIDE SEQUENCE [LARGE SCALE GENOMIC DNA]</scope>
    <source>
        <strain evidence="11">JCM 17805</strain>
    </source>
</reference>
<keyword evidence="3 9" id="KW-0812">Transmembrane</keyword>